<dbReference type="PANTHER" id="PTHR30346">
    <property type="entry name" value="TRANSCRIPTIONAL DUAL REGULATOR HCAR-RELATED"/>
    <property type="match status" value="1"/>
</dbReference>
<dbReference type="Pfam" id="PF00126">
    <property type="entry name" value="HTH_1"/>
    <property type="match status" value="1"/>
</dbReference>
<sequence length="303" mass="33362">MHEAHESGCGGANRHRDGTEELGVELEQLRQLDAIAREGTMSAAARVLHISQPALSRSLGRLETELGLRLFDRAGRRLVLNDAGRVALEHARQLLRDEQAMRGALEDLVRRTRALRVGTVAPAPLWRLTALMTERFPELVLTSRMLPEDEVEAGVLSGGADLGITLHPAAQPVTRSCLLMVENLSVVLPVGHPLATRPSVGTAELDGETFLLFEGIGFWRGLCDEHFPNSEFVVQEDRAVFEQLTRSSSLPYFVTDAPFFAARPLGRAVVPIHDAMARAAFHLLVRAGGRREAVDVFEWVCDR</sequence>
<feature type="domain" description="HTH lysR-type" evidence="5">
    <location>
        <begin position="24"/>
        <end position="81"/>
    </location>
</feature>
<dbReference type="GO" id="GO:0003677">
    <property type="term" value="F:DNA binding"/>
    <property type="evidence" value="ECO:0007669"/>
    <property type="project" value="UniProtKB-KW"/>
</dbReference>
<comment type="similarity">
    <text evidence="1">Belongs to the LysR transcriptional regulatory family.</text>
</comment>
<dbReference type="Pfam" id="PF03466">
    <property type="entry name" value="LysR_substrate"/>
    <property type="match status" value="1"/>
</dbReference>
<name>A0AB37HY42_9ACTN</name>
<accession>A0AB37HY42</accession>
<keyword evidence="3" id="KW-0238">DNA-binding</keyword>
<evidence type="ECO:0000313" key="6">
    <source>
        <dbReference type="EMBL" id="QUC11810.1"/>
    </source>
</evidence>
<dbReference type="PROSITE" id="PS50931">
    <property type="entry name" value="HTH_LYSR"/>
    <property type="match status" value="1"/>
</dbReference>
<dbReference type="Proteomes" id="UP000677180">
    <property type="component" value="Chromosome"/>
</dbReference>
<evidence type="ECO:0000256" key="1">
    <source>
        <dbReference type="ARBA" id="ARBA00009437"/>
    </source>
</evidence>
<dbReference type="InterPro" id="IPR000847">
    <property type="entry name" value="LysR_HTH_N"/>
</dbReference>
<dbReference type="GO" id="GO:0032993">
    <property type="term" value="C:protein-DNA complex"/>
    <property type="evidence" value="ECO:0007669"/>
    <property type="project" value="TreeGrafter"/>
</dbReference>
<dbReference type="InterPro" id="IPR036388">
    <property type="entry name" value="WH-like_DNA-bd_sf"/>
</dbReference>
<gene>
    <name evidence="6" type="ORF">J5A53_03695</name>
</gene>
<dbReference type="AlphaFoldDB" id="A0AB37HY42"/>
<protein>
    <submittedName>
        <fullName evidence="6">LysR family transcriptional regulator</fullName>
    </submittedName>
</protein>
<evidence type="ECO:0000313" key="7">
    <source>
        <dbReference type="Proteomes" id="UP000677180"/>
    </source>
</evidence>
<dbReference type="PRINTS" id="PR00039">
    <property type="entry name" value="HTHLYSR"/>
</dbReference>
<keyword evidence="2" id="KW-0805">Transcription regulation</keyword>
<proteinExistence type="inferred from homology"/>
<dbReference type="PANTHER" id="PTHR30346:SF0">
    <property type="entry name" value="HCA OPERON TRANSCRIPTIONAL ACTIVATOR HCAR"/>
    <property type="match status" value="1"/>
</dbReference>
<dbReference type="Gene3D" id="3.40.190.290">
    <property type="match status" value="1"/>
</dbReference>
<evidence type="ECO:0000259" key="5">
    <source>
        <dbReference type="PROSITE" id="PS50931"/>
    </source>
</evidence>
<dbReference type="InterPro" id="IPR036390">
    <property type="entry name" value="WH_DNA-bd_sf"/>
</dbReference>
<organism evidence="6 7">
    <name type="scientific">Arachnia propionica</name>
    <dbReference type="NCBI Taxonomy" id="1750"/>
    <lineage>
        <taxon>Bacteria</taxon>
        <taxon>Bacillati</taxon>
        <taxon>Actinomycetota</taxon>
        <taxon>Actinomycetes</taxon>
        <taxon>Propionibacteriales</taxon>
        <taxon>Propionibacteriaceae</taxon>
        <taxon>Arachnia</taxon>
    </lineage>
</organism>
<evidence type="ECO:0000256" key="4">
    <source>
        <dbReference type="ARBA" id="ARBA00023163"/>
    </source>
</evidence>
<dbReference type="EMBL" id="CP072385">
    <property type="protein sequence ID" value="QUC11810.1"/>
    <property type="molecule type" value="Genomic_DNA"/>
</dbReference>
<dbReference type="FunFam" id="1.10.10.10:FF:000001">
    <property type="entry name" value="LysR family transcriptional regulator"/>
    <property type="match status" value="1"/>
</dbReference>
<dbReference type="SUPFAM" id="SSF53850">
    <property type="entry name" value="Periplasmic binding protein-like II"/>
    <property type="match status" value="1"/>
</dbReference>
<dbReference type="GO" id="GO:0003700">
    <property type="term" value="F:DNA-binding transcription factor activity"/>
    <property type="evidence" value="ECO:0007669"/>
    <property type="project" value="InterPro"/>
</dbReference>
<evidence type="ECO:0000256" key="3">
    <source>
        <dbReference type="ARBA" id="ARBA00023125"/>
    </source>
</evidence>
<evidence type="ECO:0000256" key="2">
    <source>
        <dbReference type="ARBA" id="ARBA00023015"/>
    </source>
</evidence>
<dbReference type="CDD" id="cd05466">
    <property type="entry name" value="PBP2_LTTR_substrate"/>
    <property type="match status" value="1"/>
</dbReference>
<dbReference type="Gene3D" id="1.10.10.10">
    <property type="entry name" value="Winged helix-like DNA-binding domain superfamily/Winged helix DNA-binding domain"/>
    <property type="match status" value="1"/>
</dbReference>
<keyword evidence="4" id="KW-0804">Transcription</keyword>
<dbReference type="RefSeq" id="WP_198341712.1">
    <property type="nucleotide sequence ID" value="NZ_CP040007.1"/>
</dbReference>
<dbReference type="SUPFAM" id="SSF46785">
    <property type="entry name" value="Winged helix' DNA-binding domain"/>
    <property type="match status" value="1"/>
</dbReference>
<dbReference type="InterPro" id="IPR005119">
    <property type="entry name" value="LysR_subst-bd"/>
</dbReference>
<reference evidence="6" key="1">
    <citation type="submission" date="2021-03" db="EMBL/GenBank/DDBJ databases">
        <title>Human Oral Microbial Genomes.</title>
        <authorList>
            <person name="Johnston C.D."/>
            <person name="Chen T."/>
            <person name="Dewhirst F.E."/>
        </authorList>
    </citation>
    <scope>NUCLEOTIDE SEQUENCE</scope>
    <source>
        <strain evidence="6">F0714</strain>
    </source>
</reference>